<dbReference type="Proteomes" id="UP000799324">
    <property type="component" value="Unassembled WGS sequence"/>
</dbReference>
<evidence type="ECO:0000256" key="1">
    <source>
        <dbReference type="SAM" id="MobiDB-lite"/>
    </source>
</evidence>
<protein>
    <submittedName>
        <fullName evidence="2">Uncharacterized protein</fullName>
    </submittedName>
</protein>
<reference evidence="2" key="1">
    <citation type="journal article" date="2020" name="Stud. Mycol.">
        <title>101 Dothideomycetes genomes: a test case for predicting lifestyles and emergence of pathogens.</title>
        <authorList>
            <person name="Haridas S."/>
            <person name="Albert R."/>
            <person name="Binder M."/>
            <person name="Bloem J."/>
            <person name="Labutti K."/>
            <person name="Salamov A."/>
            <person name="Andreopoulos B."/>
            <person name="Baker S."/>
            <person name="Barry K."/>
            <person name="Bills G."/>
            <person name="Bluhm B."/>
            <person name="Cannon C."/>
            <person name="Castanera R."/>
            <person name="Culley D."/>
            <person name="Daum C."/>
            <person name="Ezra D."/>
            <person name="Gonzalez J."/>
            <person name="Henrissat B."/>
            <person name="Kuo A."/>
            <person name="Liang C."/>
            <person name="Lipzen A."/>
            <person name="Lutzoni F."/>
            <person name="Magnuson J."/>
            <person name="Mondo S."/>
            <person name="Nolan M."/>
            <person name="Ohm R."/>
            <person name="Pangilinan J."/>
            <person name="Park H.-J."/>
            <person name="Ramirez L."/>
            <person name="Alfaro M."/>
            <person name="Sun H."/>
            <person name="Tritt A."/>
            <person name="Yoshinaga Y."/>
            <person name="Zwiers L.-H."/>
            <person name="Turgeon B."/>
            <person name="Goodwin S."/>
            <person name="Spatafora J."/>
            <person name="Crous P."/>
            <person name="Grigoriev I."/>
        </authorList>
    </citation>
    <scope>NUCLEOTIDE SEQUENCE</scope>
    <source>
        <strain evidence="2">CBS 122681</strain>
    </source>
</reference>
<feature type="compositionally biased region" description="Basic residues" evidence="1">
    <location>
        <begin position="10"/>
        <end position="19"/>
    </location>
</feature>
<feature type="region of interest" description="Disordered" evidence="1">
    <location>
        <begin position="1"/>
        <end position="26"/>
    </location>
</feature>
<dbReference type="AlphaFoldDB" id="A0A6A6T1H9"/>
<dbReference type="EMBL" id="MU004386">
    <property type="protein sequence ID" value="KAF2653167.1"/>
    <property type="molecule type" value="Genomic_DNA"/>
</dbReference>
<sequence length="168" mass="18753">MWPRESTKQHGTRSRHARPIYRPPRPCGDQCQPPFLYRLQHPADISAQRISNALERLAIIADSIQAHHSPTGRLFSMDAQATRGVAPGNLCLPHGMCRFASPNAYAQPKFQHPPHSRAPYRSPFSCCHWSPIWLCEEKSGRSCRSVAQSVAGPLFTDPASTRLPCMDA</sequence>
<evidence type="ECO:0000313" key="3">
    <source>
        <dbReference type="Proteomes" id="UP000799324"/>
    </source>
</evidence>
<accession>A0A6A6T1H9</accession>
<proteinExistence type="predicted"/>
<evidence type="ECO:0000313" key="2">
    <source>
        <dbReference type="EMBL" id="KAF2653167.1"/>
    </source>
</evidence>
<organism evidence="2 3">
    <name type="scientific">Lophiostoma macrostomum CBS 122681</name>
    <dbReference type="NCBI Taxonomy" id="1314788"/>
    <lineage>
        <taxon>Eukaryota</taxon>
        <taxon>Fungi</taxon>
        <taxon>Dikarya</taxon>
        <taxon>Ascomycota</taxon>
        <taxon>Pezizomycotina</taxon>
        <taxon>Dothideomycetes</taxon>
        <taxon>Pleosporomycetidae</taxon>
        <taxon>Pleosporales</taxon>
        <taxon>Lophiostomataceae</taxon>
        <taxon>Lophiostoma</taxon>
    </lineage>
</organism>
<gene>
    <name evidence="2" type="ORF">K491DRAFT_524700</name>
</gene>
<name>A0A6A6T1H9_9PLEO</name>
<keyword evidence="3" id="KW-1185">Reference proteome</keyword>